<dbReference type="InterPro" id="IPR014001">
    <property type="entry name" value="Helicase_ATP-bd"/>
</dbReference>
<dbReference type="Proteomes" id="UP001154420">
    <property type="component" value="Unassembled WGS sequence"/>
</dbReference>
<dbReference type="RefSeq" id="WP_160560890.1">
    <property type="nucleotide sequence ID" value="NZ_QZDT01000025.1"/>
</dbReference>
<dbReference type="OrthoDB" id="1803680at2"/>
<dbReference type="EMBL" id="QZDT01000025">
    <property type="protein sequence ID" value="NBJ93835.1"/>
    <property type="molecule type" value="Genomic_DNA"/>
</dbReference>
<sequence length="533" mass="63425">MTNGSKKKLWVSELIGNDYESWLGRIILLACGTGKGKTTFALGTYCKFLLSEGKSVIYLCNRTTLKEQIRYDINRYGIKDITCISYQKFTQMLISGDVIPEFDVYICDEAHYFLSDSEFNLYTDIIYEYLINRSHDKTLLFMTATYRNIFNKIERDIKDQSRQEAIKYFLPTDYGYVDKICWFRNGDLYGIIDDLLKNTDDKIMYFCNSITKMRKLYNHYSPTKGHNCDEDENVIHETKIQYMNFYCSDTSDNKGVNFVKKYCSKDIIYRNKNTGGYSFNNRLLITTKVLDNGVDFKDGKVKHIICDIFDLESAIQCLGRKRIIDENDTCIFYIRDYQSYELNLFHKKVVEQLEPVLLLKDNRTEWISRYGKDREYKDYTIFFDFDYTHDWKINELRFEKLLSDEAIILDMKEKRTSYREEILKYLGETVADKSIDMSDVTQERVQDIIEIYLKNNVNKKLSKEEQGQFANICDIKDRFNRQQTSIGQIKKYLEVNYGFTVVSKQYKEKKRYVRYWIIKRIDDTKNQVLIRPP</sequence>
<keyword evidence="3" id="KW-1185">Reference proteome</keyword>
<dbReference type="PROSITE" id="PS51192">
    <property type="entry name" value="HELICASE_ATP_BIND_1"/>
    <property type="match status" value="1"/>
</dbReference>
<dbReference type="InterPro" id="IPR027417">
    <property type="entry name" value="P-loop_NTPase"/>
</dbReference>
<dbReference type="SUPFAM" id="SSF52540">
    <property type="entry name" value="P-loop containing nucleoside triphosphate hydrolases"/>
    <property type="match status" value="1"/>
</dbReference>
<dbReference type="SMART" id="SM00487">
    <property type="entry name" value="DEXDc"/>
    <property type="match status" value="1"/>
</dbReference>
<reference evidence="2" key="1">
    <citation type="submission" date="2018-09" db="EMBL/GenBank/DDBJ databases">
        <title>Murine metabolic-syndrome-specific gut microbial biobank.</title>
        <authorList>
            <person name="Liu C."/>
        </authorList>
    </citation>
    <scope>NUCLEOTIDE SEQUENCE</scope>
    <source>
        <strain evidence="2">D42-62</strain>
    </source>
</reference>
<evidence type="ECO:0000313" key="2">
    <source>
        <dbReference type="EMBL" id="NBJ93835.1"/>
    </source>
</evidence>
<protein>
    <recommendedName>
        <fullName evidence="1">Helicase ATP-binding domain-containing protein</fullName>
    </recommendedName>
</protein>
<proteinExistence type="predicted"/>
<organism evidence="2 3">
    <name type="scientific">Parablautia muri</name>
    <dbReference type="NCBI Taxonomy" id="2320879"/>
    <lineage>
        <taxon>Bacteria</taxon>
        <taxon>Bacillati</taxon>
        <taxon>Bacillota</taxon>
        <taxon>Clostridia</taxon>
        <taxon>Lachnospirales</taxon>
        <taxon>Lachnospiraceae</taxon>
        <taxon>Parablautia</taxon>
    </lineage>
</organism>
<evidence type="ECO:0000313" key="3">
    <source>
        <dbReference type="Proteomes" id="UP001154420"/>
    </source>
</evidence>
<name>A0A9X5GTI7_9FIRM</name>
<dbReference type="Gene3D" id="3.40.50.300">
    <property type="entry name" value="P-loop containing nucleotide triphosphate hydrolases"/>
    <property type="match status" value="2"/>
</dbReference>
<dbReference type="AlphaFoldDB" id="A0A9X5GTI7"/>
<feature type="domain" description="Helicase ATP-binding" evidence="1">
    <location>
        <begin position="18"/>
        <end position="164"/>
    </location>
</feature>
<accession>A0A9X5GTI7</accession>
<evidence type="ECO:0000259" key="1">
    <source>
        <dbReference type="PROSITE" id="PS51192"/>
    </source>
</evidence>
<gene>
    <name evidence="2" type="ORF">D5281_14820</name>
</gene>
<comment type="caution">
    <text evidence="2">The sequence shown here is derived from an EMBL/GenBank/DDBJ whole genome shotgun (WGS) entry which is preliminary data.</text>
</comment>